<organism evidence="3 4">
    <name type="scientific">Ophiocordyceps australis</name>
    <dbReference type="NCBI Taxonomy" id="1399860"/>
    <lineage>
        <taxon>Eukaryota</taxon>
        <taxon>Fungi</taxon>
        <taxon>Dikarya</taxon>
        <taxon>Ascomycota</taxon>
        <taxon>Pezizomycotina</taxon>
        <taxon>Sordariomycetes</taxon>
        <taxon>Hypocreomycetidae</taxon>
        <taxon>Hypocreales</taxon>
        <taxon>Ophiocordycipitaceae</taxon>
        <taxon>Ophiocordyceps</taxon>
    </lineage>
</organism>
<protein>
    <recommendedName>
        <fullName evidence="5">Cutinase</fullName>
    </recommendedName>
</protein>
<evidence type="ECO:0000256" key="1">
    <source>
        <dbReference type="ARBA" id="ARBA00022801"/>
    </source>
</evidence>
<dbReference type="PANTHER" id="PTHR33630">
    <property type="entry name" value="CUTINASE RV1984C-RELATED-RELATED"/>
    <property type="match status" value="1"/>
</dbReference>
<proteinExistence type="predicted"/>
<dbReference type="Gene3D" id="3.40.50.1820">
    <property type="entry name" value="alpha/beta hydrolase"/>
    <property type="match status" value="1"/>
</dbReference>
<name>A0A2C5YBE1_9HYPO</name>
<gene>
    <name evidence="3" type="ORF">CDD81_3424</name>
</gene>
<keyword evidence="1" id="KW-0378">Hydrolase</keyword>
<dbReference type="Pfam" id="PF01083">
    <property type="entry name" value="Cutinase"/>
    <property type="match status" value="1"/>
</dbReference>
<dbReference type="GO" id="GO:0052689">
    <property type="term" value="F:carboxylic ester hydrolase activity"/>
    <property type="evidence" value="ECO:0007669"/>
    <property type="project" value="UniProtKB-ARBA"/>
</dbReference>
<comment type="caution">
    <text evidence="3">The sequence shown here is derived from an EMBL/GenBank/DDBJ whole genome shotgun (WGS) entry which is preliminary data.</text>
</comment>
<dbReference type="Proteomes" id="UP000226192">
    <property type="component" value="Unassembled WGS sequence"/>
</dbReference>
<sequence length="296" mass="30341">MRFSPLFALPPAMALTCSPGLYVLVARGTFELPGAGIFGLIPKTLAERTSANITTAPIDYPASLSKPGYTESVKAGGQAVHDAIDEYASACPDGKMAVGAQISMDAICGGAGDGFPPRDALPSEKLDNVVAIALFGDPTHVANTTYDRGTSIKNGIFTRDAKSLAVCNKYSSRIVSYCDTGDVYCDTGDIRPVHANYLNRYTDETVSFILDRFQAASNSSSSAPPTSASSSASVTSATPSSSSLSLSSSAASATLSSGPAPSRSDVPVVSLACANRAAVLYLGSVAAIVAAVLSRC</sequence>
<dbReference type="EMBL" id="NJET01000022">
    <property type="protein sequence ID" value="PHH65026.1"/>
    <property type="molecule type" value="Genomic_DNA"/>
</dbReference>
<accession>A0A2C5YBE1</accession>
<dbReference type="InterPro" id="IPR029058">
    <property type="entry name" value="AB_hydrolase_fold"/>
</dbReference>
<dbReference type="SUPFAM" id="SSF53474">
    <property type="entry name" value="alpha/beta-Hydrolases"/>
    <property type="match status" value="1"/>
</dbReference>
<dbReference type="OrthoDB" id="2586582at2759"/>
<evidence type="ECO:0000313" key="4">
    <source>
        <dbReference type="Proteomes" id="UP000226192"/>
    </source>
</evidence>
<evidence type="ECO:0000313" key="3">
    <source>
        <dbReference type="EMBL" id="PHH65026.1"/>
    </source>
</evidence>
<evidence type="ECO:0008006" key="5">
    <source>
        <dbReference type="Google" id="ProtNLM"/>
    </source>
</evidence>
<dbReference type="SMART" id="SM01110">
    <property type="entry name" value="Cutinase"/>
    <property type="match status" value="1"/>
</dbReference>
<dbReference type="PANTHER" id="PTHR33630:SF9">
    <property type="entry name" value="CUTINASE 4"/>
    <property type="match status" value="1"/>
</dbReference>
<keyword evidence="2" id="KW-1015">Disulfide bond</keyword>
<keyword evidence="4" id="KW-1185">Reference proteome</keyword>
<dbReference type="InterPro" id="IPR000675">
    <property type="entry name" value="Cutinase/axe"/>
</dbReference>
<dbReference type="AlphaFoldDB" id="A0A2C5YBE1"/>
<evidence type="ECO:0000256" key="2">
    <source>
        <dbReference type="ARBA" id="ARBA00023157"/>
    </source>
</evidence>
<reference evidence="3 4" key="1">
    <citation type="submission" date="2017-06" db="EMBL/GenBank/DDBJ databases">
        <title>Ant-infecting Ophiocordyceps genomes reveal a high diversity of potential behavioral manipulation genes and a possible major role for enterotoxins.</title>
        <authorList>
            <person name="De Bekker C."/>
            <person name="Evans H.C."/>
            <person name="Brachmann A."/>
            <person name="Hughes D.P."/>
        </authorList>
    </citation>
    <scope>NUCLEOTIDE SEQUENCE [LARGE SCALE GENOMIC DNA]</scope>
    <source>
        <strain evidence="3 4">Map64</strain>
    </source>
</reference>